<dbReference type="InterPro" id="IPR006652">
    <property type="entry name" value="Kelch_1"/>
</dbReference>
<name>A0A1G9S8B1_9BACL</name>
<evidence type="ECO:0000256" key="1">
    <source>
        <dbReference type="ARBA" id="ARBA00022441"/>
    </source>
</evidence>
<dbReference type="PANTHER" id="PTHR45632">
    <property type="entry name" value="LD33804P"/>
    <property type="match status" value="1"/>
</dbReference>
<accession>A0A1G9S8B1</accession>
<dbReference type="SUPFAM" id="SSF49265">
    <property type="entry name" value="Fibronectin type III"/>
    <property type="match status" value="1"/>
</dbReference>
<dbReference type="Gene3D" id="2.120.10.80">
    <property type="entry name" value="Kelch-type beta propeller"/>
    <property type="match status" value="2"/>
</dbReference>
<dbReference type="CDD" id="cd00063">
    <property type="entry name" value="FN3"/>
    <property type="match status" value="1"/>
</dbReference>
<proteinExistence type="predicted"/>
<dbReference type="OrthoDB" id="1937631at2"/>
<dbReference type="PROSITE" id="PS50853">
    <property type="entry name" value="FN3"/>
    <property type="match status" value="1"/>
</dbReference>
<evidence type="ECO:0000313" key="4">
    <source>
        <dbReference type="EMBL" id="SDM31015.1"/>
    </source>
</evidence>
<dbReference type="Gene3D" id="2.60.40.10">
    <property type="entry name" value="Immunoglobulins"/>
    <property type="match status" value="1"/>
</dbReference>
<dbReference type="SMART" id="SM00612">
    <property type="entry name" value="Kelch"/>
    <property type="match status" value="5"/>
</dbReference>
<dbReference type="EMBL" id="FNGM01000011">
    <property type="protein sequence ID" value="SDM31015.1"/>
    <property type="molecule type" value="Genomic_DNA"/>
</dbReference>
<evidence type="ECO:0000313" key="5">
    <source>
        <dbReference type="Proteomes" id="UP000182783"/>
    </source>
</evidence>
<dbReference type="Pfam" id="PF01344">
    <property type="entry name" value="Kelch_1"/>
    <property type="match status" value="1"/>
</dbReference>
<evidence type="ECO:0000256" key="2">
    <source>
        <dbReference type="ARBA" id="ARBA00022737"/>
    </source>
</evidence>
<gene>
    <name evidence="4" type="ORF">SAMN05216191_11175</name>
</gene>
<dbReference type="InterPro" id="IPR003961">
    <property type="entry name" value="FN3_dom"/>
</dbReference>
<dbReference type="AlphaFoldDB" id="A0A1G9S8B1"/>
<reference evidence="4 5" key="1">
    <citation type="submission" date="2016-10" db="EMBL/GenBank/DDBJ databases">
        <authorList>
            <person name="de Groot N.N."/>
        </authorList>
    </citation>
    <scope>NUCLEOTIDE SEQUENCE [LARGE SCALE GENOMIC DNA]</scope>
    <source>
        <strain evidence="4 5">CGMCC 1.10239</strain>
    </source>
</reference>
<dbReference type="InterPro" id="IPR013783">
    <property type="entry name" value="Ig-like_fold"/>
</dbReference>
<evidence type="ECO:0000259" key="3">
    <source>
        <dbReference type="PROSITE" id="PS50853"/>
    </source>
</evidence>
<protein>
    <submittedName>
        <fullName evidence="4">N-acetylneuraminic acid mutarotase</fullName>
    </submittedName>
</protein>
<dbReference type="PANTHER" id="PTHR45632:SF3">
    <property type="entry name" value="KELCH-LIKE PROTEIN 32"/>
    <property type="match status" value="1"/>
</dbReference>
<sequence>MNKLTSVLFSVLILMVVIVPNSVSASQSSWVYSDEMTSSRAAFGVATVNGNIYLIGGQNSSALNKVEIYNSNTKKWTTKASMTTARAAFGTAVVNGKIYTIGGYSGDAVNLSGGSHLSTVEEYDPINDVWTTKASLPVARSWTNAVAYKGKIYVFGGLTASSNATNILDIYDTTNDTWSSETMPMALHSPSSVVANDKIYLIGGDTGYHQQNTFWEYDPTTNTWDQKLSMNTPRDSLSTIYSGGKIYAIGGISGGSITNVVEQYDFKTDTWTTGPNLNLPRWGSEAALVGGKITVFGGGTTFSNFTLTSETLTVNETPASPFHLVATPGDSMNKLTWESATGSTSYTVKRSTSPGGPYTDITSVTGNSYIDNSVTNGTTYYYVITATNTAGESANSNEASATPQGPFEQPETGRAILVVTLNTGLEKEFDLSMEEINSFISWYEVRAAGTGTASFTIDKHDNNKGPFKSRKDYLVFDKILTFEVNEYEVAE</sequence>
<dbReference type="InterPro" id="IPR015915">
    <property type="entry name" value="Kelch-typ_b-propeller"/>
</dbReference>
<feature type="domain" description="Fibronectin type-III" evidence="3">
    <location>
        <begin position="318"/>
        <end position="406"/>
    </location>
</feature>
<dbReference type="RefSeq" id="WP_074648393.1">
    <property type="nucleotide sequence ID" value="NZ_CP048429.1"/>
</dbReference>
<dbReference type="Proteomes" id="UP000182783">
    <property type="component" value="Unassembled WGS sequence"/>
</dbReference>
<dbReference type="InterPro" id="IPR036116">
    <property type="entry name" value="FN3_sf"/>
</dbReference>
<organism evidence="4 5">
    <name type="scientific">Paenibacillus jilunlii</name>
    <dbReference type="NCBI Taxonomy" id="682956"/>
    <lineage>
        <taxon>Bacteria</taxon>
        <taxon>Bacillati</taxon>
        <taxon>Bacillota</taxon>
        <taxon>Bacilli</taxon>
        <taxon>Bacillales</taxon>
        <taxon>Paenibacillaceae</taxon>
        <taxon>Paenibacillus</taxon>
    </lineage>
</organism>
<keyword evidence="1" id="KW-0880">Kelch repeat</keyword>
<dbReference type="SUPFAM" id="SSF117281">
    <property type="entry name" value="Kelch motif"/>
    <property type="match status" value="1"/>
</dbReference>
<keyword evidence="2" id="KW-0677">Repeat</keyword>
<dbReference type="Pfam" id="PF24681">
    <property type="entry name" value="Kelch_KLHDC2_KLHL20_DRC7"/>
    <property type="match status" value="1"/>
</dbReference>